<evidence type="ECO:0000256" key="5">
    <source>
        <dbReference type="ARBA" id="ARBA00022741"/>
    </source>
</evidence>
<evidence type="ECO:0000256" key="9">
    <source>
        <dbReference type="SAM" id="MobiDB-lite"/>
    </source>
</evidence>
<keyword evidence="4 10" id="KW-0812">Transmembrane</keyword>
<evidence type="ECO:0000313" key="14">
    <source>
        <dbReference type="Proteomes" id="UP001629392"/>
    </source>
</evidence>
<feature type="transmembrane region" description="Helical" evidence="10">
    <location>
        <begin position="46"/>
        <end position="66"/>
    </location>
</feature>
<dbReference type="InterPro" id="IPR039421">
    <property type="entry name" value="Type_1_exporter"/>
</dbReference>
<dbReference type="PANTHER" id="PTHR24221:SF248">
    <property type="entry name" value="ABC TRANSPORTER TRANSMEMBRANE REGION"/>
    <property type="match status" value="1"/>
</dbReference>
<dbReference type="Gene3D" id="3.40.50.300">
    <property type="entry name" value="P-loop containing nucleotide triphosphate hydrolases"/>
    <property type="match status" value="1"/>
</dbReference>
<dbReference type="NCBIfam" id="TIGR01842">
    <property type="entry name" value="type_I_sec_PrtD"/>
    <property type="match status" value="1"/>
</dbReference>
<keyword evidence="5" id="KW-0547">Nucleotide-binding</keyword>
<dbReference type="SMART" id="SM00382">
    <property type="entry name" value="AAA"/>
    <property type="match status" value="1"/>
</dbReference>
<feature type="transmembrane region" description="Helical" evidence="10">
    <location>
        <begin position="106"/>
        <end position="125"/>
    </location>
</feature>
<reference evidence="13 14" key="1">
    <citation type="journal article" date="2024" name="Chem. Sci.">
        <title>Discovery of megapolipeptins by genome mining of a Burkholderiales bacteria collection.</title>
        <authorList>
            <person name="Paulo B.S."/>
            <person name="Recchia M.J.J."/>
            <person name="Lee S."/>
            <person name="Fergusson C.H."/>
            <person name="Romanowski S.B."/>
            <person name="Hernandez A."/>
            <person name="Krull N."/>
            <person name="Liu D.Y."/>
            <person name="Cavanagh H."/>
            <person name="Bos A."/>
            <person name="Gray C.A."/>
            <person name="Murphy B.T."/>
            <person name="Linington R.G."/>
            <person name="Eustaquio A.S."/>
        </authorList>
    </citation>
    <scope>NUCLEOTIDE SEQUENCE [LARGE SCALE GENOMIC DNA]</scope>
    <source>
        <strain evidence="13 14">RL17-350-BIC-E</strain>
    </source>
</reference>
<dbReference type="Proteomes" id="UP001629392">
    <property type="component" value="Unassembled WGS sequence"/>
</dbReference>
<accession>A0ABW9EER9</accession>
<dbReference type="EMBL" id="JAQQCL010000009">
    <property type="protein sequence ID" value="MFM0717493.1"/>
    <property type="molecule type" value="Genomic_DNA"/>
</dbReference>
<sequence>MFHAIKRHAWLAALFGIASNLLVLAPTLYLLQVYDRVLPSRSLETLAMLIVFMGIALLMMLAVDVVRNRLLSDLGRQLADRLDRLALAARIEVQARRIPRSDIATAQDVAALRAFLSGSGIPAFLDMPWLIIYLALMFLFHWSLGLIAIASAVLLVCVALLNDRLTRNSVRAYTAHQRETDQLYAQISRHAEIITALGMNTAMLDAWSSRRRVDLDAQAKAADTSALNRNISKTLRQAIQVVMMGAGAWLVINQIATGGVMLATTILLGKALAPVEQMLGSWKQFIEVRQSWNRLDALYCRPPASRPVELPRPQGRLTVEALTFNSRGAGDPRGRMLLKGIQFALTPGQLLVVVGSSASGKSTLLRLLAGLWEPLSGTVRLDGADIAQWPRDSLSRFLGYVPQDVELFSGTVAGNIARNPDPAAADAQAIVRAAQRAHVHELILGLPGGYETEIGEAGETLSGGQRQAVALARALYGDPALVLLDEPNAHLDVDGERLLNNALLQLKQDGVTVVVVSHRQSVLSIADRVMLMRSGQIEAFGTRDQVEAWLRSRAKPAGQPASQLRRPEVSTS</sequence>
<keyword evidence="3" id="KW-0997">Cell inner membrane</keyword>
<evidence type="ECO:0000256" key="2">
    <source>
        <dbReference type="ARBA" id="ARBA00022475"/>
    </source>
</evidence>
<dbReference type="InterPro" id="IPR027417">
    <property type="entry name" value="P-loop_NTPase"/>
</dbReference>
<evidence type="ECO:0000256" key="4">
    <source>
        <dbReference type="ARBA" id="ARBA00022692"/>
    </source>
</evidence>
<keyword evidence="2" id="KW-1003">Cell membrane</keyword>
<evidence type="ECO:0000313" key="13">
    <source>
        <dbReference type="EMBL" id="MFM0717493.1"/>
    </source>
</evidence>
<evidence type="ECO:0000256" key="6">
    <source>
        <dbReference type="ARBA" id="ARBA00022840"/>
    </source>
</evidence>
<dbReference type="PANTHER" id="PTHR24221">
    <property type="entry name" value="ATP-BINDING CASSETTE SUB-FAMILY B"/>
    <property type="match status" value="1"/>
</dbReference>
<name>A0ABW9EER9_9BURK</name>
<keyword evidence="6" id="KW-0067">ATP-binding</keyword>
<comment type="caution">
    <text evidence="13">The sequence shown here is derived from an EMBL/GenBank/DDBJ whole genome shotgun (WGS) entry which is preliminary data.</text>
</comment>
<dbReference type="PROSITE" id="PS50929">
    <property type="entry name" value="ABC_TM1F"/>
    <property type="match status" value="1"/>
</dbReference>
<evidence type="ECO:0000256" key="8">
    <source>
        <dbReference type="ARBA" id="ARBA00023136"/>
    </source>
</evidence>
<feature type="domain" description="ABC transmembrane type-1" evidence="12">
    <location>
        <begin position="10"/>
        <end position="287"/>
    </location>
</feature>
<evidence type="ECO:0000259" key="11">
    <source>
        <dbReference type="PROSITE" id="PS50893"/>
    </source>
</evidence>
<feature type="domain" description="ABC transporter" evidence="11">
    <location>
        <begin position="317"/>
        <end position="559"/>
    </location>
</feature>
<proteinExistence type="predicted"/>
<dbReference type="SUPFAM" id="SSF90123">
    <property type="entry name" value="ABC transporter transmembrane region"/>
    <property type="match status" value="1"/>
</dbReference>
<dbReference type="InterPro" id="IPR036640">
    <property type="entry name" value="ABC1_TM_sf"/>
</dbReference>
<evidence type="ECO:0000256" key="3">
    <source>
        <dbReference type="ARBA" id="ARBA00022519"/>
    </source>
</evidence>
<keyword evidence="8 10" id="KW-0472">Membrane</keyword>
<dbReference type="Pfam" id="PF00664">
    <property type="entry name" value="ABC_membrane"/>
    <property type="match status" value="1"/>
</dbReference>
<protein>
    <submittedName>
        <fullName evidence="13">Type I secretion system permease/ATPase</fullName>
    </submittedName>
</protein>
<dbReference type="SUPFAM" id="SSF52540">
    <property type="entry name" value="P-loop containing nucleoside triphosphate hydrolases"/>
    <property type="match status" value="1"/>
</dbReference>
<keyword evidence="7 10" id="KW-1133">Transmembrane helix</keyword>
<gene>
    <name evidence="13" type="ORF">PQQ73_14245</name>
</gene>
<dbReference type="RefSeq" id="WP_408153363.1">
    <property type="nucleotide sequence ID" value="NZ_JAQQCL010000009.1"/>
</dbReference>
<comment type="subcellular location">
    <subcellularLocation>
        <location evidence="1">Cell membrane</location>
        <topology evidence="1">Multi-pass membrane protein</topology>
    </subcellularLocation>
</comment>
<evidence type="ECO:0000256" key="7">
    <source>
        <dbReference type="ARBA" id="ARBA00022989"/>
    </source>
</evidence>
<organism evidence="13 14">
    <name type="scientific">Paraburkholderia strydomiana</name>
    <dbReference type="NCBI Taxonomy" id="1245417"/>
    <lineage>
        <taxon>Bacteria</taxon>
        <taxon>Pseudomonadati</taxon>
        <taxon>Pseudomonadota</taxon>
        <taxon>Betaproteobacteria</taxon>
        <taxon>Burkholderiales</taxon>
        <taxon>Burkholderiaceae</taxon>
        <taxon>Paraburkholderia</taxon>
    </lineage>
</organism>
<dbReference type="Pfam" id="PF00005">
    <property type="entry name" value="ABC_tran"/>
    <property type="match status" value="1"/>
</dbReference>
<feature type="transmembrane region" description="Helical" evidence="10">
    <location>
        <begin position="241"/>
        <end position="268"/>
    </location>
</feature>
<feature type="transmembrane region" description="Helical" evidence="10">
    <location>
        <begin position="131"/>
        <end position="161"/>
    </location>
</feature>
<evidence type="ECO:0000259" key="12">
    <source>
        <dbReference type="PROSITE" id="PS50929"/>
    </source>
</evidence>
<evidence type="ECO:0000256" key="10">
    <source>
        <dbReference type="SAM" id="Phobius"/>
    </source>
</evidence>
<dbReference type="PROSITE" id="PS00211">
    <property type="entry name" value="ABC_TRANSPORTER_1"/>
    <property type="match status" value="1"/>
</dbReference>
<dbReference type="InterPro" id="IPR011527">
    <property type="entry name" value="ABC1_TM_dom"/>
</dbReference>
<dbReference type="InterPro" id="IPR017871">
    <property type="entry name" value="ABC_transporter-like_CS"/>
</dbReference>
<dbReference type="PROSITE" id="PS50893">
    <property type="entry name" value="ABC_TRANSPORTER_2"/>
    <property type="match status" value="1"/>
</dbReference>
<dbReference type="InterPro" id="IPR010128">
    <property type="entry name" value="ATPase_T1SS_PrtD-like"/>
</dbReference>
<dbReference type="Gene3D" id="1.20.1560.10">
    <property type="entry name" value="ABC transporter type 1, transmembrane domain"/>
    <property type="match status" value="1"/>
</dbReference>
<dbReference type="InterPro" id="IPR003593">
    <property type="entry name" value="AAA+_ATPase"/>
</dbReference>
<feature type="region of interest" description="Disordered" evidence="9">
    <location>
        <begin position="553"/>
        <end position="572"/>
    </location>
</feature>
<dbReference type="InterPro" id="IPR003439">
    <property type="entry name" value="ABC_transporter-like_ATP-bd"/>
</dbReference>
<feature type="transmembrane region" description="Helical" evidence="10">
    <location>
        <begin position="12"/>
        <end position="34"/>
    </location>
</feature>
<evidence type="ECO:0000256" key="1">
    <source>
        <dbReference type="ARBA" id="ARBA00004651"/>
    </source>
</evidence>
<keyword evidence="14" id="KW-1185">Reference proteome</keyword>